<dbReference type="CDD" id="cd01335">
    <property type="entry name" value="Radical_SAM"/>
    <property type="match status" value="1"/>
</dbReference>
<dbReference type="SMART" id="SM00729">
    <property type="entry name" value="Elp3"/>
    <property type="match status" value="1"/>
</dbReference>
<dbReference type="SFLD" id="SFLDS00029">
    <property type="entry name" value="Radical_SAM"/>
    <property type="match status" value="1"/>
</dbReference>
<dbReference type="Pfam" id="PF04055">
    <property type="entry name" value="Radical_SAM"/>
    <property type="match status" value="1"/>
</dbReference>
<dbReference type="Gene3D" id="3.40.50.280">
    <property type="entry name" value="Cobalamin-binding domain"/>
    <property type="match status" value="1"/>
</dbReference>
<reference evidence="10" key="1">
    <citation type="submission" date="2018-05" db="EMBL/GenBank/DDBJ databases">
        <authorList>
            <person name="Lanie J.A."/>
            <person name="Ng W.-L."/>
            <person name="Kazmierczak K.M."/>
            <person name="Andrzejewski T.M."/>
            <person name="Davidsen T.M."/>
            <person name="Wayne K.J."/>
            <person name="Tettelin H."/>
            <person name="Glass J.I."/>
            <person name="Rusch D."/>
            <person name="Podicherti R."/>
            <person name="Tsui H.-C.T."/>
            <person name="Winkler M.E."/>
        </authorList>
    </citation>
    <scope>NUCLEOTIDE SEQUENCE</scope>
</reference>
<name>A0A382AHA9_9ZZZZ</name>
<dbReference type="SFLD" id="SFLDG01082">
    <property type="entry name" value="B12-binding_domain_containing"/>
    <property type="match status" value="1"/>
</dbReference>
<dbReference type="Pfam" id="PF02310">
    <property type="entry name" value="B12-binding"/>
    <property type="match status" value="1"/>
</dbReference>
<dbReference type="InterPro" id="IPR051198">
    <property type="entry name" value="BchE-like"/>
</dbReference>
<keyword evidence="6" id="KW-0408">Iron</keyword>
<dbReference type="InterPro" id="IPR006158">
    <property type="entry name" value="Cobalamin-bd"/>
</dbReference>
<dbReference type="InterPro" id="IPR007197">
    <property type="entry name" value="rSAM"/>
</dbReference>
<keyword evidence="5" id="KW-0479">Metal-binding</keyword>
<evidence type="ECO:0000256" key="3">
    <source>
        <dbReference type="ARBA" id="ARBA00022679"/>
    </source>
</evidence>
<dbReference type="PROSITE" id="PS51332">
    <property type="entry name" value="B12_BINDING"/>
    <property type="match status" value="1"/>
</dbReference>
<evidence type="ECO:0000256" key="7">
    <source>
        <dbReference type="ARBA" id="ARBA00023014"/>
    </source>
</evidence>
<dbReference type="InterPro" id="IPR006638">
    <property type="entry name" value="Elp3/MiaA/NifB-like_rSAM"/>
</dbReference>
<dbReference type="Gene3D" id="3.20.20.70">
    <property type="entry name" value="Aldolase class I"/>
    <property type="match status" value="1"/>
</dbReference>
<evidence type="ECO:0000256" key="1">
    <source>
        <dbReference type="ARBA" id="ARBA00001966"/>
    </source>
</evidence>
<evidence type="ECO:0000256" key="6">
    <source>
        <dbReference type="ARBA" id="ARBA00023004"/>
    </source>
</evidence>
<evidence type="ECO:0000256" key="2">
    <source>
        <dbReference type="ARBA" id="ARBA00022603"/>
    </source>
</evidence>
<feature type="domain" description="Radical SAM core" evidence="9">
    <location>
        <begin position="218"/>
        <end position="461"/>
    </location>
</feature>
<dbReference type="GO" id="GO:0051539">
    <property type="term" value="F:4 iron, 4 sulfur cluster binding"/>
    <property type="evidence" value="ECO:0007669"/>
    <property type="project" value="UniProtKB-KW"/>
</dbReference>
<sequence length="512" mass="58046">MSVDVLLVNPSNVISAYQGLSHKYSAIEPPTWALLLAQSVRTIGFVPSILDVNAEHLTVEEAVKRVRNCSPRLICLVVYGQNPNSGTINMIGAVRLADALKAEKIDIPIAAVGSHISALPKDVLQKEKSLDFVFSNEGVYALRNVLSTDLQSTECLRKIKGIAYREGNDIVLNQAEKVVPQDRMDLDLPGYAWDLLPFEEQPLDLYRSHFWHAEYNHEKRTPFAAIYTSLGCTFQCDFCMINILNRDDTDEIGVASNYSKMRFWSPQLIVKEIEKLMDMGVRTLRISDEMFLLNRKYFVPLCELLRDRGHGKKLNMWAYSRIDTVKNIEHLELIKSAGINWLALGIESGVKDVRLEITKGRFEDVDIHGVVKMIEEAGIEVIANYLFGLPTDNVDSMQKTLQLSLDLCTMAWNGYPVMALPGSELYKRAKEAGEKLPESYEEYSFHGYHTSPLPTKELEPDQILAFRDNAFSTYHNYPQFIEKVRNRFGDIAVGNIKDMLTVTLSRKLVEEV</sequence>
<dbReference type="GO" id="GO:0031419">
    <property type="term" value="F:cobalamin binding"/>
    <property type="evidence" value="ECO:0007669"/>
    <property type="project" value="InterPro"/>
</dbReference>
<organism evidence="10">
    <name type="scientific">marine metagenome</name>
    <dbReference type="NCBI Taxonomy" id="408172"/>
    <lineage>
        <taxon>unclassified sequences</taxon>
        <taxon>metagenomes</taxon>
        <taxon>ecological metagenomes</taxon>
    </lineage>
</organism>
<accession>A0A382AHA9</accession>
<dbReference type="AlphaFoldDB" id="A0A382AHA9"/>
<gene>
    <name evidence="10" type="ORF">METZ01_LOCUS153623</name>
</gene>
<dbReference type="SUPFAM" id="SSF102114">
    <property type="entry name" value="Radical SAM enzymes"/>
    <property type="match status" value="1"/>
</dbReference>
<keyword evidence="7" id="KW-0411">Iron-sulfur</keyword>
<keyword evidence="4" id="KW-0949">S-adenosyl-L-methionine</keyword>
<keyword evidence="3" id="KW-0808">Transferase</keyword>
<keyword evidence="2" id="KW-0489">Methyltransferase</keyword>
<dbReference type="GO" id="GO:0003824">
    <property type="term" value="F:catalytic activity"/>
    <property type="evidence" value="ECO:0007669"/>
    <property type="project" value="InterPro"/>
</dbReference>
<evidence type="ECO:0000259" key="9">
    <source>
        <dbReference type="PROSITE" id="PS51918"/>
    </source>
</evidence>
<dbReference type="EMBL" id="UINC01025350">
    <property type="protein sequence ID" value="SVB00769.1"/>
    <property type="molecule type" value="Genomic_DNA"/>
</dbReference>
<evidence type="ECO:0000313" key="10">
    <source>
        <dbReference type="EMBL" id="SVB00769.1"/>
    </source>
</evidence>
<evidence type="ECO:0000256" key="5">
    <source>
        <dbReference type="ARBA" id="ARBA00022723"/>
    </source>
</evidence>
<evidence type="ECO:0000259" key="8">
    <source>
        <dbReference type="PROSITE" id="PS51332"/>
    </source>
</evidence>
<proteinExistence type="predicted"/>
<dbReference type="PANTHER" id="PTHR43409">
    <property type="entry name" value="ANAEROBIC MAGNESIUM-PROTOPORPHYRIN IX MONOMETHYL ESTER CYCLASE-RELATED"/>
    <property type="match status" value="1"/>
</dbReference>
<dbReference type="InterPro" id="IPR058240">
    <property type="entry name" value="rSAM_sf"/>
</dbReference>
<dbReference type="SFLD" id="SFLDG01123">
    <property type="entry name" value="methyltransferase_(Class_B)"/>
    <property type="match status" value="1"/>
</dbReference>
<comment type="cofactor">
    <cofactor evidence="1">
        <name>[4Fe-4S] cluster</name>
        <dbReference type="ChEBI" id="CHEBI:49883"/>
    </cofactor>
</comment>
<protein>
    <submittedName>
        <fullName evidence="10">Uncharacterized protein</fullName>
    </submittedName>
</protein>
<dbReference type="PANTHER" id="PTHR43409:SF7">
    <property type="entry name" value="BLL1977 PROTEIN"/>
    <property type="match status" value="1"/>
</dbReference>
<dbReference type="InterPro" id="IPR034466">
    <property type="entry name" value="Methyltransferase_Class_B"/>
</dbReference>
<dbReference type="PROSITE" id="PS51918">
    <property type="entry name" value="RADICAL_SAM"/>
    <property type="match status" value="1"/>
</dbReference>
<evidence type="ECO:0000256" key="4">
    <source>
        <dbReference type="ARBA" id="ARBA00022691"/>
    </source>
</evidence>
<dbReference type="GO" id="GO:0046872">
    <property type="term" value="F:metal ion binding"/>
    <property type="evidence" value="ECO:0007669"/>
    <property type="project" value="UniProtKB-KW"/>
</dbReference>
<dbReference type="InterPro" id="IPR013785">
    <property type="entry name" value="Aldolase_TIM"/>
</dbReference>
<feature type="domain" description="B12-binding" evidence="8">
    <location>
        <begin position="9"/>
        <end position="156"/>
    </location>
</feature>